<comment type="caution">
    <text evidence="2">The sequence shown here is derived from an EMBL/GenBank/DDBJ whole genome shotgun (WGS) entry which is preliminary data.</text>
</comment>
<evidence type="ECO:0000313" key="2">
    <source>
        <dbReference type="EMBL" id="OGC56454.1"/>
    </source>
</evidence>
<keyword evidence="1" id="KW-1133">Transmembrane helix</keyword>
<gene>
    <name evidence="2" type="ORF">A3H26_01145</name>
</gene>
<keyword evidence="1" id="KW-0812">Transmembrane</keyword>
<evidence type="ECO:0000313" key="3">
    <source>
        <dbReference type="Proteomes" id="UP000177763"/>
    </source>
</evidence>
<name>A0A1F4VH20_UNCKA</name>
<keyword evidence="1" id="KW-0472">Membrane</keyword>
<reference evidence="2 3" key="1">
    <citation type="journal article" date="2016" name="Nat. Commun.">
        <title>Thousands of microbial genomes shed light on interconnected biogeochemical processes in an aquifer system.</title>
        <authorList>
            <person name="Anantharaman K."/>
            <person name="Brown C.T."/>
            <person name="Hug L.A."/>
            <person name="Sharon I."/>
            <person name="Castelle C.J."/>
            <person name="Probst A.J."/>
            <person name="Thomas B.C."/>
            <person name="Singh A."/>
            <person name="Wilkins M.J."/>
            <person name="Karaoz U."/>
            <person name="Brodie E.L."/>
            <person name="Williams K.H."/>
            <person name="Hubbard S.S."/>
            <person name="Banfield J.F."/>
        </authorList>
    </citation>
    <scope>NUCLEOTIDE SEQUENCE [LARGE SCALE GENOMIC DNA]</scope>
</reference>
<feature type="transmembrane region" description="Helical" evidence="1">
    <location>
        <begin position="7"/>
        <end position="26"/>
    </location>
</feature>
<evidence type="ECO:0000256" key="1">
    <source>
        <dbReference type="SAM" id="Phobius"/>
    </source>
</evidence>
<dbReference type="AlphaFoldDB" id="A0A1F4VH20"/>
<dbReference type="Proteomes" id="UP000177763">
    <property type="component" value="Unassembled WGS sequence"/>
</dbReference>
<dbReference type="STRING" id="1802630.A3H26_01145"/>
<dbReference type="EMBL" id="MEVN01000038">
    <property type="protein sequence ID" value="OGC56454.1"/>
    <property type="molecule type" value="Genomic_DNA"/>
</dbReference>
<protein>
    <submittedName>
        <fullName evidence="2">Uncharacterized protein</fullName>
    </submittedName>
</protein>
<organism evidence="2 3">
    <name type="scientific">candidate division WWE3 bacterium RIFCSPLOWO2_12_FULL_36_10</name>
    <dbReference type="NCBI Taxonomy" id="1802630"/>
    <lineage>
        <taxon>Bacteria</taxon>
        <taxon>Katanobacteria</taxon>
    </lineage>
</organism>
<sequence>MKLNLKLALWGITSFLGLILFNFLFISFLSKSTNFALEQLLNLKLYIIPLALGFSFQVLLFLNIREKVKGSSGLVFGSGTMSTGSMIACCAHHITEILPFLDQFQKKPEL</sequence>
<proteinExistence type="predicted"/>
<accession>A0A1F4VH20</accession>
<feature type="transmembrane region" description="Helical" evidence="1">
    <location>
        <begin position="46"/>
        <end position="64"/>
    </location>
</feature>